<keyword evidence="2" id="KW-1185">Reference proteome</keyword>
<protein>
    <submittedName>
        <fullName evidence="1">SAGA complex subunit Sgf73</fullName>
    </submittedName>
</protein>
<dbReference type="EMBL" id="JANBPG010004317">
    <property type="protein sequence ID" value="KAJ1876864.1"/>
    <property type="molecule type" value="Genomic_DNA"/>
</dbReference>
<accession>A0ACC1HXN1</accession>
<comment type="caution">
    <text evidence="1">The sequence shown here is derived from an EMBL/GenBank/DDBJ whole genome shotgun (WGS) entry which is preliminary data.</text>
</comment>
<name>A0ACC1HXN1_9FUNG</name>
<evidence type="ECO:0000313" key="1">
    <source>
        <dbReference type="EMBL" id="KAJ1876864.1"/>
    </source>
</evidence>
<feature type="non-terminal residue" evidence="1">
    <location>
        <position position="1"/>
    </location>
</feature>
<proteinExistence type="predicted"/>
<gene>
    <name evidence="1" type="primary">sgf73_2</name>
    <name evidence="1" type="ORF">LPJ66_012223</name>
</gene>
<reference evidence="1" key="1">
    <citation type="submission" date="2022-07" db="EMBL/GenBank/DDBJ databases">
        <title>Phylogenomic reconstructions and comparative analyses of Kickxellomycotina fungi.</title>
        <authorList>
            <person name="Reynolds N.K."/>
            <person name="Stajich J.E."/>
            <person name="Barry K."/>
            <person name="Grigoriev I.V."/>
            <person name="Crous P."/>
            <person name="Smith M.E."/>
        </authorList>
    </citation>
    <scope>NUCLEOTIDE SEQUENCE</scope>
    <source>
        <strain evidence="1">Benny 63K</strain>
    </source>
</reference>
<dbReference type="Proteomes" id="UP001150581">
    <property type="component" value="Unassembled WGS sequence"/>
</dbReference>
<organism evidence="1 2">
    <name type="scientific">Kickxella alabastrina</name>
    <dbReference type="NCBI Taxonomy" id="61397"/>
    <lineage>
        <taxon>Eukaryota</taxon>
        <taxon>Fungi</taxon>
        <taxon>Fungi incertae sedis</taxon>
        <taxon>Zoopagomycota</taxon>
        <taxon>Kickxellomycotina</taxon>
        <taxon>Kickxellomycetes</taxon>
        <taxon>Kickxellales</taxon>
        <taxon>Kickxellaceae</taxon>
        <taxon>Kickxella</taxon>
    </lineage>
</organism>
<evidence type="ECO:0000313" key="2">
    <source>
        <dbReference type="Proteomes" id="UP001150581"/>
    </source>
</evidence>
<sequence>TPPCSRSLTCKTHSMAMKRAVHGRSKLFDALLQAHLAKSRSAAAAKSAAIRGAGGHGGGAAAGAVRSAMAAAAFGCAAEDLAVEEDEEEDEELGSDEETERVLSAVACSRGRPLAVRPTMLPRRRHHYLRVRDLFFDALKSPATMAMAMAMNGAAEAAAAAAE</sequence>